<dbReference type="EMBL" id="AUZZ01002105">
    <property type="protein sequence ID" value="EQD61690.1"/>
    <property type="molecule type" value="Genomic_DNA"/>
</dbReference>
<name>T1C6H1_9ZZZZ</name>
<gene>
    <name evidence="1" type="ORF">B2A_03138</name>
</gene>
<dbReference type="GO" id="GO:0003676">
    <property type="term" value="F:nucleic acid binding"/>
    <property type="evidence" value="ECO:0007669"/>
    <property type="project" value="InterPro"/>
</dbReference>
<feature type="non-terminal residue" evidence="1">
    <location>
        <position position="1"/>
    </location>
</feature>
<reference evidence="1" key="1">
    <citation type="submission" date="2013-08" db="EMBL/GenBank/DDBJ databases">
        <authorList>
            <person name="Mendez C."/>
            <person name="Richter M."/>
            <person name="Ferrer M."/>
            <person name="Sanchez J."/>
        </authorList>
    </citation>
    <scope>NUCLEOTIDE SEQUENCE</scope>
</reference>
<dbReference type="GO" id="GO:0003887">
    <property type="term" value="F:DNA-directed DNA polymerase activity"/>
    <property type="evidence" value="ECO:0007669"/>
    <property type="project" value="TreeGrafter"/>
</dbReference>
<dbReference type="InterPro" id="IPR036397">
    <property type="entry name" value="RNaseH_sf"/>
</dbReference>
<organism evidence="1">
    <name type="scientific">mine drainage metagenome</name>
    <dbReference type="NCBI Taxonomy" id="410659"/>
    <lineage>
        <taxon>unclassified sequences</taxon>
        <taxon>metagenomes</taxon>
        <taxon>ecological metagenomes</taxon>
    </lineage>
</organism>
<reference evidence="1" key="2">
    <citation type="journal article" date="2014" name="ISME J.">
        <title>Microbial stratification in low pH oxic and suboxic macroscopic growths along an acid mine drainage.</title>
        <authorList>
            <person name="Mendez-Garcia C."/>
            <person name="Mesa V."/>
            <person name="Sprenger R.R."/>
            <person name="Richter M."/>
            <person name="Diez M.S."/>
            <person name="Solano J."/>
            <person name="Bargiela R."/>
            <person name="Golyshina O.V."/>
            <person name="Manteca A."/>
            <person name="Ramos J.L."/>
            <person name="Gallego J.R."/>
            <person name="Llorente I."/>
            <person name="Martins Dos Santos V.A."/>
            <person name="Jensen O.N."/>
            <person name="Pelaez A.I."/>
            <person name="Sanchez J."/>
            <person name="Ferrer M."/>
        </authorList>
    </citation>
    <scope>NUCLEOTIDE SEQUENCE</scope>
</reference>
<dbReference type="InterPro" id="IPR050240">
    <property type="entry name" value="DNA_pol_type-B"/>
</dbReference>
<protein>
    <submittedName>
        <fullName evidence="1">DNA polymerase Pol2</fullName>
    </submittedName>
</protein>
<dbReference type="SUPFAM" id="SSF53098">
    <property type="entry name" value="Ribonuclease H-like"/>
    <property type="match status" value="1"/>
</dbReference>
<dbReference type="InterPro" id="IPR012337">
    <property type="entry name" value="RNaseH-like_sf"/>
</dbReference>
<feature type="non-terminal residue" evidence="1">
    <location>
        <position position="166"/>
    </location>
</feature>
<dbReference type="Gene3D" id="3.30.420.10">
    <property type="entry name" value="Ribonuclease H-like superfamily/Ribonuclease H"/>
    <property type="match status" value="1"/>
</dbReference>
<comment type="caution">
    <text evidence="1">The sequence shown here is derived from an EMBL/GenBank/DDBJ whole genome shotgun (WGS) entry which is preliminary data.</text>
</comment>
<dbReference type="AlphaFoldDB" id="T1C6H1"/>
<sequence>ALKIDFNISRFDGETRIEKHGLVDKVKIGGRVHIDMYLVVKFVAVVGAAESILKLNSYTLKNVYDAISKDEKLTVEKTKGQKWKDINELWDAGPEGLELLADYNLSDSESLRKVYETFVPIMIELSRTTGNSISDVSVSTTGQLVEYMLMKYAHEFNELIPNKPTE</sequence>
<dbReference type="GO" id="GO:0006261">
    <property type="term" value="P:DNA-templated DNA replication"/>
    <property type="evidence" value="ECO:0007669"/>
    <property type="project" value="TreeGrafter"/>
</dbReference>
<dbReference type="PANTHER" id="PTHR10322:SF23">
    <property type="entry name" value="DNA POLYMERASE DELTA CATALYTIC SUBUNIT"/>
    <property type="match status" value="1"/>
</dbReference>
<dbReference type="PANTHER" id="PTHR10322">
    <property type="entry name" value="DNA POLYMERASE CATALYTIC SUBUNIT"/>
    <property type="match status" value="1"/>
</dbReference>
<proteinExistence type="predicted"/>
<accession>T1C6H1</accession>
<evidence type="ECO:0000313" key="1">
    <source>
        <dbReference type="EMBL" id="EQD61690.1"/>
    </source>
</evidence>